<protein>
    <recommendedName>
        <fullName evidence="4">DNA polymerase IV</fullName>
        <shortName evidence="4">Pol IV</shortName>
        <ecNumber evidence="4">2.7.7.7</ecNumber>
    </recommendedName>
</protein>
<keyword evidence="4" id="KW-0963">Cytoplasm</keyword>
<dbReference type="EC" id="2.7.7.7" evidence="4"/>
<keyword evidence="4" id="KW-0234">DNA repair</keyword>
<keyword evidence="4" id="KW-0239">DNA-directed DNA polymerase</keyword>
<comment type="subcellular location">
    <subcellularLocation>
        <location evidence="4">Cytoplasm</location>
    </subcellularLocation>
</comment>
<dbReference type="Pfam" id="PF11799">
    <property type="entry name" value="IMS_C"/>
    <property type="match status" value="1"/>
</dbReference>
<gene>
    <name evidence="4 7" type="primary">dinB</name>
    <name evidence="7" type="ORF">ACFP57_10455</name>
</gene>
<keyword evidence="4" id="KW-0227">DNA damage</keyword>
<dbReference type="Proteomes" id="UP001596266">
    <property type="component" value="Unassembled WGS sequence"/>
</dbReference>
<dbReference type="SUPFAM" id="SSF56672">
    <property type="entry name" value="DNA/RNA polymerases"/>
    <property type="match status" value="1"/>
</dbReference>
<dbReference type="InterPro" id="IPR017961">
    <property type="entry name" value="DNA_pol_Y-fam_little_finger"/>
</dbReference>
<feature type="binding site" evidence="4">
    <location>
        <position position="36"/>
    </location>
    <ligand>
        <name>Mg(2+)</name>
        <dbReference type="ChEBI" id="CHEBI:18420"/>
    </ligand>
</feature>
<reference evidence="8" key="1">
    <citation type="journal article" date="2019" name="Int. J. Syst. Evol. Microbiol.">
        <title>The Global Catalogue of Microorganisms (GCM) 10K type strain sequencing project: providing services to taxonomists for standard genome sequencing and annotation.</title>
        <authorList>
            <consortium name="The Broad Institute Genomics Platform"/>
            <consortium name="The Broad Institute Genome Sequencing Center for Infectious Disease"/>
            <person name="Wu L."/>
            <person name="Ma J."/>
        </authorList>
    </citation>
    <scope>NUCLEOTIDE SEQUENCE [LARGE SCALE GENOMIC DNA]</scope>
    <source>
        <strain evidence="8">CGMCC 1.15277</strain>
    </source>
</reference>
<dbReference type="Pfam" id="PF11798">
    <property type="entry name" value="IMS_HHH"/>
    <property type="match status" value="1"/>
</dbReference>
<dbReference type="Gene3D" id="3.30.1490.100">
    <property type="entry name" value="DNA polymerase, Y-family, little finger domain"/>
    <property type="match status" value="1"/>
</dbReference>
<comment type="catalytic activity">
    <reaction evidence="3 4">
        <text>DNA(n) + a 2'-deoxyribonucleoside 5'-triphosphate = DNA(n+1) + diphosphate</text>
        <dbReference type="Rhea" id="RHEA:22508"/>
        <dbReference type="Rhea" id="RHEA-COMP:17339"/>
        <dbReference type="Rhea" id="RHEA-COMP:17340"/>
        <dbReference type="ChEBI" id="CHEBI:33019"/>
        <dbReference type="ChEBI" id="CHEBI:61560"/>
        <dbReference type="ChEBI" id="CHEBI:173112"/>
        <dbReference type="EC" id="2.7.7.7"/>
    </reaction>
</comment>
<feature type="active site" evidence="4">
    <location>
        <position position="130"/>
    </location>
</feature>
<evidence type="ECO:0000256" key="2">
    <source>
        <dbReference type="ARBA" id="ARBA00025589"/>
    </source>
</evidence>
<dbReference type="PANTHER" id="PTHR11076:SF33">
    <property type="entry name" value="DNA POLYMERASE KAPPA"/>
    <property type="match status" value="1"/>
</dbReference>
<dbReference type="SUPFAM" id="SSF100879">
    <property type="entry name" value="Lesion bypass DNA polymerase (Y-family), little finger domain"/>
    <property type="match status" value="1"/>
</dbReference>
<evidence type="ECO:0000256" key="5">
    <source>
        <dbReference type="SAM" id="MobiDB-lite"/>
    </source>
</evidence>
<keyword evidence="8" id="KW-1185">Reference proteome</keyword>
<keyword evidence="4" id="KW-0515">Mutator protein</keyword>
<dbReference type="Gene3D" id="3.30.70.270">
    <property type="match status" value="1"/>
</dbReference>
<feature type="region of interest" description="Disordered" evidence="5">
    <location>
        <begin position="1"/>
        <end position="29"/>
    </location>
</feature>
<dbReference type="GO" id="GO:0003887">
    <property type="term" value="F:DNA-directed DNA polymerase activity"/>
    <property type="evidence" value="ECO:0007669"/>
    <property type="project" value="UniProtKB-EC"/>
</dbReference>
<keyword evidence="4" id="KW-0460">Magnesium</keyword>
<feature type="binding site" evidence="4">
    <location>
        <position position="129"/>
    </location>
    <ligand>
        <name>Mg(2+)</name>
        <dbReference type="ChEBI" id="CHEBI:18420"/>
    </ligand>
</feature>
<sequence length="412" mass="45604">MTTNQMTTSQMTTAQGSPSRRTATRDGRQRTILHVDMDAFYASVEMARRPELREVPMWVGGAQRGVVLSANYPARRFGVEGGMSSTRARRLCPRGVAVPPDFDTYSLVSRGVFAILDTITDRVEAASIDEAFLDLTSALRRLGDARRIGERLRAQVMDEQLVPCSVGIGPNKFVAKLASKQAKPDGLVEVLPEHVVDFLHPLPVEAIWGVGESTAAKLHRIGLRQVSDIAHTPRATLQRALGSQGLLLHDLSWGHDVRHVVPSESERSIGSQETFGRDTDDPELIRTEFLRLSARTASRARAAQMVGRGVTISVRFADFTTITRSCQLLNPSDVTDEVFEAAWRLFTKLNLQRARVRRVGVRLEHLVDAEHSYAQPTLDAPDRGMRELEVVADRANARFGPAAVQRASLTRR</sequence>
<feature type="compositionally biased region" description="Low complexity" evidence="5">
    <location>
        <begin position="1"/>
        <end position="15"/>
    </location>
</feature>
<keyword evidence="4" id="KW-0235">DNA replication</keyword>
<dbReference type="InterPro" id="IPR036775">
    <property type="entry name" value="DNA_pol_Y-fam_lit_finger_sf"/>
</dbReference>
<dbReference type="InterPro" id="IPR043502">
    <property type="entry name" value="DNA/RNA_pol_sf"/>
</dbReference>
<keyword evidence="4 7" id="KW-0548">Nucleotidyltransferase</keyword>
<dbReference type="RefSeq" id="WP_343885689.1">
    <property type="nucleotide sequence ID" value="NZ_BAAAKI010000010.1"/>
</dbReference>
<dbReference type="CDD" id="cd03586">
    <property type="entry name" value="PolY_Pol_IV_kappa"/>
    <property type="match status" value="1"/>
</dbReference>
<comment type="similarity">
    <text evidence="1 4">Belongs to the DNA polymerase type-Y family.</text>
</comment>
<comment type="function">
    <text evidence="2 4">Poorly processive, error-prone DNA polymerase involved in untargeted mutagenesis. Copies undamaged DNA at stalled replication forks, which arise in vivo from mismatched or misaligned primer ends. These misaligned primers can be extended by PolIV. Exhibits no 3'-5' exonuclease (proofreading) activity. May be involved in translesional synthesis, in conjunction with the beta clamp from PolIII.</text>
</comment>
<dbReference type="InterPro" id="IPR001126">
    <property type="entry name" value="UmuC"/>
</dbReference>
<organism evidence="7 8">
    <name type="scientific">Luteococcus sanguinis</name>
    <dbReference type="NCBI Taxonomy" id="174038"/>
    <lineage>
        <taxon>Bacteria</taxon>
        <taxon>Bacillati</taxon>
        <taxon>Actinomycetota</taxon>
        <taxon>Actinomycetes</taxon>
        <taxon>Propionibacteriales</taxon>
        <taxon>Propionibacteriaceae</taxon>
        <taxon>Luteococcus</taxon>
    </lineage>
</organism>
<evidence type="ECO:0000313" key="7">
    <source>
        <dbReference type="EMBL" id="MFC6397397.1"/>
    </source>
</evidence>
<comment type="cofactor">
    <cofactor evidence="4">
        <name>Mg(2+)</name>
        <dbReference type="ChEBI" id="CHEBI:18420"/>
    </cofactor>
    <text evidence="4">Binds 2 magnesium ions per subunit.</text>
</comment>
<dbReference type="InterPro" id="IPR022880">
    <property type="entry name" value="DNApol_IV"/>
</dbReference>
<proteinExistence type="inferred from homology"/>
<evidence type="ECO:0000256" key="4">
    <source>
        <dbReference type="HAMAP-Rule" id="MF_01113"/>
    </source>
</evidence>
<evidence type="ECO:0000256" key="1">
    <source>
        <dbReference type="ARBA" id="ARBA00010945"/>
    </source>
</evidence>
<dbReference type="InterPro" id="IPR050116">
    <property type="entry name" value="DNA_polymerase-Y"/>
</dbReference>
<dbReference type="InterPro" id="IPR024728">
    <property type="entry name" value="PolY_HhH_motif"/>
</dbReference>
<dbReference type="Gene3D" id="1.10.150.20">
    <property type="entry name" value="5' to 3' exonuclease, C-terminal subdomain"/>
    <property type="match status" value="1"/>
</dbReference>
<accession>A0ABW1X5G4</accession>
<dbReference type="InterPro" id="IPR043128">
    <property type="entry name" value="Rev_trsase/Diguanyl_cyclase"/>
</dbReference>
<comment type="caution">
    <text evidence="7">The sequence shown here is derived from an EMBL/GenBank/DDBJ whole genome shotgun (WGS) entry which is preliminary data.</text>
</comment>
<evidence type="ECO:0000313" key="8">
    <source>
        <dbReference type="Proteomes" id="UP001596266"/>
    </source>
</evidence>
<keyword evidence="4" id="KW-0479">Metal-binding</keyword>
<dbReference type="Pfam" id="PF00817">
    <property type="entry name" value="IMS"/>
    <property type="match status" value="1"/>
</dbReference>
<keyword evidence="4 7" id="KW-0808">Transferase</keyword>
<dbReference type="Gene3D" id="3.40.1170.60">
    <property type="match status" value="1"/>
</dbReference>
<name>A0ABW1X5G4_9ACTN</name>
<evidence type="ECO:0000259" key="6">
    <source>
        <dbReference type="PROSITE" id="PS50173"/>
    </source>
</evidence>
<dbReference type="NCBIfam" id="NF002677">
    <property type="entry name" value="PRK02406.1"/>
    <property type="match status" value="1"/>
</dbReference>
<feature type="domain" description="UmuC" evidence="6">
    <location>
        <begin position="32"/>
        <end position="211"/>
    </location>
</feature>
<feature type="site" description="Substrate discrimination" evidence="4">
    <location>
        <position position="41"/>
    </location>
</feature>
<evidence type="ECO:0000256" key="3">
    <source>
        <dbReference type="ARBA" id="ARBA00049244"/>
    </source>
</evidence>
<comment type="subunit">
    <text evidence="4">Monomer.</text>
</comment>
<dbReference type="EMBL" id="JBHSUA010000020">
    <property type="protein sequence ID" value="MFC6397397.1"/>
    <property type="molecule type" value="Genomic_DNA"/>
</dbReference>
<dbReference type="PANTHER" id="PTHR11076">
    <property type="entry name" value="DNA REPAIR POLYMERASE UMUC / TRANSFERASE FAMILY MEMBER"/>
    <property type="match status" value="1"/>
</dbReference>
<dbReference type="HAMAP" id="MF_01113">
    <property type="entry name" value="DNApol_IV"/>
    <property type="match status" value="1"/>
</dbReference>
<keyword evidence="4" id="KW-0238">DNA-binding</keyword>
<dbReference type="PROSITE" id="PS50173">
    <property type="entry name" value="UMUC"/>
    <property type="match status" value="1"/>
</dbReference>